<dbReference type="Proteomes" id="UP000602647">
    <property type="component" value="Unassembled WGS sequence"/>
</dbReference>
<keyword evidence="1" id="KW-0472">Membrane</keyword>
<feature type="transmembrane region" description="Helical" evidence="1">
    <location>
        <begin position="353"/>
        <end position="372"/>
    </location>
</feature>
<name>A0A923NRC1_9FIRM</name>
<feature type="transmembrane region" description="Helical" evidence="1">
    <location>
        <begin position="221"/>
        <end position="240"/>
    </location>
</feature>
<organism evidence="3 4">
    <name type="scientific">Zhenpiania hominis</name>
    <dbReference type="NCBI Taxonomy" id="2763644"/>
    <lineage>
        <taxon>Bacteria</taxon>
        <taxon>Bacillati</taxon>
        <taxon>Bacillota</taxon>
        <taxon>Clostridia</taxon>
        <taxon>Peptostreptococcales</taxon>
        <taxon>Anaerovoracaceae</taxon>
        <taxon>Zhenpiania</taxon>
    </lineage>
</organism>
<dbReference type="GO" id="GO:0008081">
    <property type="term" value="F:phosphoric diester hydrolase activity"/>
    <property type="evidence" value="ECO:0007669"/>
    <property type="project" value="InterPro"/>
</dbReference>
<feature type="transmembrane region" description="Helical" evidence="1">
    <location>
        <begin position="170"/>
        <end position="200"/>
    </location>
</feature>
<feature type="transmembrane region" description="Helical" evidence="1">
    <location>
        <begin position="126"/>
        <end position="150"/>
    </location>
</feature>
<evidence type="ECO:0000259" key="2">
    <source>
        <dbReference type="PROSITE" id="PS51704"/>
    </source>
</evidence>
<sequence length="619" mass="69678">MKQLKSPVLTMIGTALLSFIRILPPLLFFEIIYKLLCTLIFSPLLSAIMQGALSLSGYEVAFNNEIAGFYTTIPGIISAIVICVLAGFLAYFEYAVLILMIYYRYTGNPVSLADSMKMALTTFKSLASPGFIGFLFYSLGLLPLINLGFAPSIRPEGEIPNFISGELYKSFFGSVLMVVFYVIMYLLFFCAIFVLPSMVLRRRKFGNAFRFSLSLLLSMKLKNAIAIIVLFLLWCVLFLYPGIVPTYYAGISDASLAEILGNFFFSWKSLLQFLLTEGLQICLTILLFTFLVALYGICGGRVSLNEQAMPTIERRLKKTQGFAFKIYNGFRFLGQKIASWVQRRAFYQKHKRPIWAISGILLFLVVFGILHYQPNTYDHVVVGHRGSAYGVENTLEAVQGAIDAKADYAEIDILLSKDGVPVVIHDENLKRLSGENVNVYDLTAAQLSKISLSQNDMTGKISTLNEVIDYSRGKIDLLIELKLHGHEKKSLVDEVVKVVEQNHFQRNCEIMSLEYSLVEELKTNYPEYTVGYCVYGNLGQARLNSLRQLNVDFLIIEESMASNSFIAQCNQAWLPVYIWTVNQQQTMESCLKMGASGIITDKPKDARKVVNAFIRESMQ</sequence>
<dbReference type="InterPro" id="IPR030395">
    <property type="entry name" value="GP_PDE_dom"/>
</dbReference>
<dbReference type="AlphaFoldDB" id="A0A923NRC1"/>
<dbReference type="CDD" id="cd08579">
    <property type="entry name" value="GDPD_memb_like"/>
    <property type="match status" value="1"/>
</dbReference>
<dbReference type="Pfam" id="PF03009">
    <property type="entry name" value="GDPD"/>
    <property type="match status" value="1"/>
</dbReference>
<dbReference type="Gene3D" id="3.20.20.190">
    <property type="entry name" value="Phosphatidylinositol (PI) phosphodiesterase"/>
    <property type="match status" value="1"/>
</dbReference>
<dbReference type="RefSeq" id="WP_187304369.1">
    <property type="nucleotide sequence ID" value="NZ_JACRYT010000030.1"/>
</dbReference>
<gene>
    <name evidence="3" type="ORF">H9L42_15790</name>
</gene>
<feature type="transmembrane region" description="Helical" evidence="1">
    <location>
        <begin position="35"/>
        <end position="56"/>
    </location>
</feature>
<feature type="transmembrane region" description="Helical" evidence="1">
    <location>
        <begin position="278"/>
        <end position="298"/>
    </location>
</feature>
<keyword evidence="1" id="KW-0812">Transmembrane</keyword>
<dbReference type="InterPro" id="IPR018476">
    <property type="entry name" value="GlyceroP-diester-Pdiesterase_M"/>
</dbReference>
<accession>A0A923NRC1</accession>
<evidence type="ECO:0000313" key="4">
    <source>
        <dbReference type="Proteomes" id="UP000602647"/>
    </source>
</evidence>
<dbReference type="EMBL" id="JACRYT010000030">
    <property type="protein sequence ID" value="MBC6681275.1"/>
    <property type="molecule type" value="Genomic_DNA"/>
</dbReference>
<feature type="transmembrane region" description="Helical" evidence="1">
    <location>
        <begin position="76"/>
        <end position="105"/>
    </location>
</feature>
<protein>
    <submittedName>
        <fullName evidence="3">Glycerophosphodiester phosphodiesterase</fullName>
    </submittedName>
</protein>
<dbReference type="PANTHER" id="PTHR46211:SF8">
    <property type="entry name" value="PHOSPHODIESTERASE"/>
    <property type="match status" value="1"/>
</dbReference>
<evidence type="ECO:0000256" key="1">
    <source>
        <dbReference type="SAM" id="Phobius"/>
    </source>
</evidence>
<proteinExistence type="predicted"/>
<dbReference type="SUPFAM" id="SSF51695">
    <property type="entry name" value="PLC-like phosphodiesterases"/>
    <property type="match status" value="1"/>
</dbReference>
<comment type="caution">
    <text evidence="3">The sequence shown here is derived from an EMBL/GenBank/DDBJ whole genome shotgun (WGS) entry which is preliminary data.</text>
</comment>
<keyword evidence="1" id="KW-1133">Transmembrane helix</keyword>
<evidence type="ECO:0000313" key="3">
    <source>
        <dbReference type="EMBL" id="MBC6681275.1"/>
    </source>
</evidence>
<keyword evidence="4" id="KW-1185">Reference proteome</keyword>
<feature type="transmembrane region" description="Helical" evidence="1">
    <location>
        <begin position="6"/>
        <end position="23"/>
    </location>
</feature>
<dbReference type="PROSITE" id="PS51704">
    <property type="entry name" value="GP_PDE"/>
    <property type="match status" value="1"/>
</dbReference>
<reference evidence="3" key="1">
    <citation type="submission" date="2020-08" db="EMBL/GenBank/DDBJ databases">
        <title>Genome public.</title>
        <authorList>
            <person name="Liu C."/>
            <person name="Sun Q."/>
        </authorList>
    </citation>
    <scope>NUCLEOTIDE SEQUENCE</scope>
    <source>
        <strain evidence="3">BX12</strain>
    </source>
</reference>
<feature type="domain" description="GP-PDE" evidence="2">
    <location>
        <begin position="379"/>
        <end position="610"/>
    </location>
</feature>
<dbReference type="InterPro" id="IPR017946">
    <property type="entry name" value="PLC-like_Pdiesterase_TIM-brl"/>
</dbReference>
<dbReference type="PANTHER" id="PTHR46211">
    <property type="entry name" value="GLYCEROPHOSPHORYL DIESTER PHOSPHODIESTERASE"/>
    <property type="match status" value="1"/>
</dbReference>
<dbReference type="Pfam" id="PF10110">
    <property type="entry name" value="GPDPase_memb"/>
    <property type="match status" value="1"/>
</dbReference>
<dbReference type="GO" id="GO:0006629">
    <property type="term" value="P:lipid metabolic process"/>
    <property type="evidence" value="ECO:0007669"/>
    <property type="project" value="InterPro"/>
</dbReference>